<gene>
    <name evidence="2" type="ORF">SAMN05421839_1241</name>
</gene>
<feature type="non-terminal residue" evidence="2">
    <location>
        <position position="1"/>
    </location>
</feature>
<dbReference type="RefSeq" id="WP_234987464.1">
    <property type="nucleotide sequence ID" value="NZ_FOXC01000024.1"/>
</dbReference>
<name>A0A1I5QRU9_9BACI</name>
<evidence type="ECO:0000313" key="3">
    <source>
        <dbReference type="Proteomes" id="UP000242243"/>
    </source>
</evidence>
<feature type="transmembrane region" description="Helical" evidence="1">
    <location>
        <begin position="12"/>
        <end position="37"/>
    </location>
</feature>
<keyword evidence="1" id="KW-0472">Membrane</keyword>
<keyword evidence="1" id="KW-0812">Transmembrane</keyword>
<dbReference type="AlphaFoldDB" id="A0A1I5QRU9"/>
<proteinExistence type="predicted"/>
<protein>
    <submittedName>
        <fullName evidence="2">Uncharacterized protein</fullName>
    </submittedName>
</protein>
<accession>A0A1I5QRU9</accession>
<evidence type="ECO:0000313" key="2">
    <source>
        <dbReference type="EMBL" id="SFP48870.1"/>
    </source>
</evidence>
<dbReference type="EMBL" id="FOXC01000024">
    <property type="protein sequence ID" value="SFP48870.1"/>
    <property type="molecule type" value="Genomic_DNA"/>
</dbReference>
<evidence type="ECO:0000256" key="1">
    <source>
        <dbReference type="SAM" id="Phobius"/>
    </source>
</evidence>
<reference evidence="2 3" key="1">
    <citation type="submission" date="2016-10" db="EMBL/GenBank/DDBJ databases">
        <authorList>
            <person name="de Groot N.N."/>
        </authorList>
    </citation>
    <scope>NUCLEOTIDE SEQUENCE [LARGE SCALE GENOMIC DNA]</scope>
    <source>
        <strain evidence="2 3">DSM 17073</strain>
    </source>
</reference>
<organism evidence="2 3">
    <name type="scientific">Halolactibacillus halophilus</name>
    <dbReference type="NCBI Taxonomy" id="306540"/>
    <lineage>
        <taxon>Bacteria</taxon>
        <taxon>Bacillati</taxon>
        <taxon>Bacillota</taxon>
        <taxon>Bacilli</taxon>
        <taxon>Bacillales</taxon>
        <taxon>Bacillaceae</taxon>
        <taxon>Halolactibacillus</taxon>
    </lineage>
</organism>
<keyword evidence="1" id="KW-1133">Transmembrane helix</keyword>
<dbReference type="Proteomes" id="UP000242243">
    <property type="component" value="Unassembled WGS sequence"/>
</dbReference>
<sequence length="66" mass="7542">LYKRFEKMAFMPMIHTLSFFVTVIVSALIIPCGIYVCHFKNIQKYSKQAIHHPPSADALEEGVFSP</sequence>